<name>A0A8J2Q896_9BILA</name>
<keyword evidence="2" id="KW-1185">Reference proteome</keyword>
<dbReference type="EMBL" id="CAKAEH010000211">
    <property type="protein sequence ID" value="CAG9530247.1"/>
    <property type="molecule type" value="Genomic_DNA"/>
</dbReference>
<dbReference type="AlphaFoldDB" id="A0A8J2Q896"/>
<evidence type="ECO:0000313" key="2">
    <source>
        <dbReference type="Proteomes" id="UP000746747"/>
    </source>
</evidence>
<evidence type="ECO:0000313" key="1">
    <source>
        <dbReference type="EMBL" id="CAG9530247.1"/>
    </source>
</evidence>
<reference evidence="1" key="1">
    <citation type="submission" date="2021-09" db="EMBL/GenBank/DDBJ databases">
        <authorList>
            <consortium name="Pathogen Informatics"/>
        </authorList>
    </citation>
    <scope>NUCLEOTIDE SEQUENCE</scope>
</reference>
<sequence length="68" mass="7773">MTESYPFHTPIREGIVRQCRPLLIAMLMYMYPYRVGEVGGKECLHGAAPKNSYTNRDDICAVLVRNIL</sequence>
<proteinExistence type="predicted"/>
<dbReference type="Proteomes" id="UP000746747">
    <property type="component" value="Unassembled WGS sequence"/>
</dbReference>
<accession>A0A8J2Q896</accession>
<protein>
    <submittedName>
        <fullName evidence="1">Uncharacterized protein</fullName>
    </submittedName>
</protein>
<comment type="caution">
    <text evidence="1">The sequence shown here is derived from an EMBL/GenBank/DDBJ whole genome shotgun (WGS) entry which is preliminary data.</text>
</comment>
<organism evidence="1 2">
    <name type="scientific">Cercopithifilaria johnstoni</name>
    <dbReference type="NCBI Taxonomy" id="2874296"/>
    <lineage>
        <taxon>Eukaryota</taxon>
        <taxon>Metazoa</taxon>
        <taxon>Ecdysozoa</taxon>
        <taxon>Nematoda</taxon>
        <taxon>Chromadorea</taxon>
        <taxon>Rhabditida</taxon>
        <taxon>Spirurina</taxon>
        <taxon>Spiruromorpha</taxon>
        <taxon>Filarioidea</taxon>
        <taxon>Onchocercidae</taxon>
        <taxon>Cercopithifilaria</taxon>
    </lineage>
</organism>
<gene>
    <name evidence="1" type="ORF">CJOHNSTONI_LOCUS761</name>
</gene>